<reference evidence="1" key="1">
    <citation type="submission" date="2022-02" db="EMBL/GenBank/DDBJ databases">
        <title>Crop Bioprotection Bacillus Genome Sequencing.</title>
        <authorList>
            <person name="Dunlap C."/>
        </authorList>
    </citation>
    <scope>NUCLEOTIDE SEQUENCE</scope>
    <source>
        <strain evidence="1">CK3O2B-54A</strain>
    </source>
</reference>
<comment type="caution">
    <text evidence="1">The sequence shown here is derived from an EMBL/GenBank/DDBJ whole genome shotgun (WGS) entry which is preliminary data.</text>
</comment>
<evidence type="ECO:0008006" key="3">
    <source>
        <dbReference type="Google" id="ProtNLM"/>
    </source>
</evidence>
<sequence>MIENRSGLAAFAEKLHTLPVSRPLSKTDLFTPPFRLNQENALEMYYSPHNEYINQAASILISGITPGFSQMKTAYETAIESLHKGRSLEQMALDTKKAAGLSGTMRHNLITMLDQCGLPQVLGIQSAAQLFGDLRHMLHTTSVIKYPVFIQQKNYTGHSPVIPRSSMLSTYAYKYFPAELEKISGPALLIPLGKAAETVCETLIRQNSNWQLTCLHGFPHPSGANGHRMKQFKKNKDDLEKQIRSFASSNSLSI</sequence>
<proteinExistence type="predicted"/>
<accession>A0AAP3CW91</accession>
<gene>
    <name evidence="1" type="ORF">MOD07_19600</name>
</gene>
<organism evidence="1 2">
    <name type="scientific">Bacillus mojavensis</name>
    <dbReference type="NCBI Taxonomy" id="72360"/>
    <lineage>
        <taxon>Bacteria</taxon>
        <taxon>Bacillati</taxon>
        <taxon>Bacillota</taxon>
        <taxon>Bacilli</taxon>
        <taxon>Bacillales</taxon>
        <taxon>Bacillaceae</taxon>
        <taxon>Bacillus</taxon>
    </lineage>
</organism>
<dbReference type="RefSeq" id="WP_268447426.1">
    <property type="nucleotide sequence ID" value="NZ_JALANC010000023.1"/>
</dbReference>
<dbReference type="EMBL" id="JALAQA010000012">
    <property type="protein sequence ID" value="MCY8511730.1"/>
    <property type="molecule type" value="Genomic_DNA"/>
</dbReference>
<dbReference type="Proteomes" id="UP001075387">
    <property type="component" value="Unassembled WGS sequence"/>
</dbReference>
<evidence type="ECO:0000313" key="2">
    <source>
        <dbReference type="Proteomes" id="UP001075387"/>
    </source>
</evidence>
<name>A0AAP3CW91_BACMO</name>
<evidence type="ECO:0000313" key="1">
    <source>
        <dbReference type="EMBL" id="MCY8511730.1"/>
    </source>
</evidence>
<protein>
    <recommendedName>
        <fullName evidence="3">YoxB</fullName>
    </recommendedName>
</protein>
<dbReference type="AlphaFoldDB" id="A0AAP3CW91"/>